<dbReference type="VEuPathDB" id="VectorBase:GMOY011758"/>
<evidence type="ECO:0000313" key="3">
    <source>
        <dbReference type="Proteomes" id="UP000092444"/>
    </source>
</evidence>
<accession>A0A1B0GEN5</accession>
<dbReference type="Proteomes" id="UP000092444">
    <property type="component" value="Unassembled WGS sequence"/>
</dbReference>
<keyword evidence="1" id="KW-0812">Transmembrane</keyword>
<keyword evidence="1" id="KW-0472">Membrane</keyword>
<protein>
    <submittedName>
        <fullName evidence="2">Uncharacterized protein</fullName>
    </submittedName>
</protein>
<dbReference type="AlphaFoldDB" id="A0A1B0GEN5"/>
<sequence>MTSTTKPVIHVDQENTVILPKTRNLESTLMQMSLSKQSFDNVPSSRSTYRYKNHTKKITYNLTTILHYIALSIYLKSSLGPDQIS</sequence>
<reference evidence="2" key="1">
    <citation type="submission" date="2020-05" db="UniProtKB">
        <authorList>
            <consortium name="EnsemblMetazoa"/>
        </authorList>
    </citation>
    <scope>IDENTIFICATION</scope>
    <source>
        <strain evidence="2">Yale</strain>
    </source>
</reference>
<proteinExistence type="predicted"/>
<dbReference type="EMBL" id="CCAG010012466">
    <property type="status" value="NOT_ANNOTATED_CDS"/>
    <property type="molecule type" value="Genomic_DNA"/>
</dbReference>
<keyword evidence="3" id="KW-1185">Reference proteome</keyword>
<organism evidence="2 3">
    <name type="scientific">Glossina morsitans morsitans</name>
    <name type="common">Savannah tsetse fly</name>
    <dbReference type="NCBI Taxonomy" id="37546"/>
    <lineage>
        <taxon>Eukaryota</taxon>
        <taxon>Metazoa</taxon>
        <taxon>Ecdysozoa</taxon>
        <taxon>Arthropoda</taxon>
        <taxon>Hexapoda</taxon>
        <taxon>Insecta</taxon>
        <taxon>Pterygota</taxon>
        <taxon>Neoptera</taxon>
        <taxon>Endopterygota</taxon>
        <taxon>Diptera</taxon>
        <taxon>Brachycera</taxon>
        <taxon>Muscomorpha</taxon>
        <taxon>Hippoboscoidea</taxon>
        <taxon>Glossinidae</taxon>
        <taxon>Glossina</taxon>
    </lineage>
</organism>
<feature type="transmembrane region" description="Helical" evidence="1">
    <location>
        <begin position="58"/>
        <end position="75"/>
    </location>
</feature>
<keyword evidence="1" id="KW-1133">Transmembrane helix</keyword>
<evidence type="ECO:0000256" key="1">
    <source>
        <dbReference type="SAM" id="Phobius"/>
    </source>
</evidence>
<name>A0A1B0GEN5_GLOMM</name>
<dbReference type="EnsemblMetazoa" id="GMOY011758-RA">
    <property type="protein sequence ID" value="GMOY011758-PA"/>
    <property type="gene ID" value="GMOY011758"/>
</dbReference>
<evidence type="ECO:0000313" key="2">
    <source>
        <dbReference type="EnsemblMetazoa" id="GMOY011758-PA"/>
    </source>
</evidence>